<reference evidence="2 3" key="1">
    <citation type="journal article" date="2017" name="ISME J.">
        <title>Grape pomace compost harbors organohalide-respiring Dehalogenimonas species with novel reductive dehalogenase genes.</title>
        <authorList>
            <person name="Yang Y."/>
            <person name="Higgins S.A."/>
            <person name="Yan J."/>
            <person name="Simsir B."/>
            <person name="Chourey K."/>
            <person name="Iyer R."/>
            <person name="Hettich R.L."/>
            <person name="Baldwin B."/>
            <person name="Ogles D.M."/>
            <person name="Loffler F.E."/>
        </authorList>
    </citation>
    <scope>NUCLEOTIDE SEQUENCE [LARGE SCALE GENOMIC DNA]</scope>
    <source>
        <strain evidence="2 3">GP</strain>
    </source>
</reference>
<accession>A0A2P5PA30</accession>
<protein>
    <submittedName>
        <fullName evidence="2">Uncharacterized protein</fullName>
    </submittedName>
</protein>
<keyword evidence="3" id="KW-1185">Reference proteome</keyword>
<sequence>MSLIIIGLIVAGFSVLGIFIHNAWIKNCIDDAVPYGPAIGINNYKRLGIQHLVFIWNEGIQDTETNLSDAHQKQEALPCPLRDKKRHSESFNAAYE</sequence>
<proteinExistence type="predicted"/>
<dbReference type="EMBL" id="JQAN02000001">
    <property type="protein sequence ID" value="PPD59163.1"/>
    <property type="molecule type" value="Genomic_DNA"/>
</dbReference>
<organism evidence="2 3">
    <name type="scientific">Dehalogenimonas etheniformans</name>
    <dbReference type="NCBI Taxonomy" id="1536648"/>
    <lineage>
        <taxon>Bacteria</taxon>
        <taxon>Bacillati</taxon>
        <taxon>Chloroflexota</taxon>
        <taxon>Dehalococcoidia</taxon>
        <taxon>Dehalococcoidales</taxon>
        <taxon>Dehalococcoidaceae</taxon>
        <taxon>Dehalogenimonas</taxon>
    </lineage>
</organism>
<name>A0A2P5PA30_9CHLR</name>
<dbReference type="RefSeq" id="WP_102331398.1">
    <property type="nucleotide sequence ID" value="NZ_CP058566.2"/>
</dbReference>
<dbReference type="AlphaFoldDB" id="A0A2P5PA30"/>
<feature type="region of interest" description="Disordered" evidence="1">
    <location>
        <begin position="67"/>
        <end position="96"/>
    </location>
</feature>
<evidence type="ECO:0000313" key="3">
    <source>
        <dbReference type="Proteomes" id="UP000235653"/>
    </source>
</evidence>
<evidence type="ECO:0000256" key="1">
    <source>
        <dbReference type="SAM" id="MobiDB-lite"/>
    </source>
</evidence>
<comment type="caution">
    <text evidence="2">The sequence shown here is derived from an EMBL/GenBank/DDBJ whole genome shotgun (WGS) entry which is preliminary data.</text>
</comment>
<evidence type="ECO:0000313" key="2">
    <source>
        <dbReference type="EMBL" id="PPD59163.1"/>
    </source>
</evidence>
<gene>
    <name evidence="2" type="ORF">JP09_000335</name>
</gene>
<dbReference type="Proteomes" id="UP000235653">
    <property type="component" value="Unassembled WGS sequence"/>
</dbReference>